<dbReference type="GeneID" id="77730550"/>
<dbReference type="InterPro" id="IPR002328">
    <property type="entry name" value="ADH_Zn_CS"/>
</dbReference>
<dbReference type="Gene3D" id="3.90.180.10">
    <property type="entry name" value="Medium-chain alcohol dehydrogenases, catalytic domain"/>
    <property type="match status" value="2"/>
</dbReference>
<dbReference type="SMART" id="SM00829">
    <property type="entry name" value="PKS_ER"/>
    <property type="match status" value="1"/>
</dbReference>
<dbReference type="Pfam" id="PF08240">
    <property type="entry name" value="ADH_N"/>
    <property type="match status" value="1"/>
</dbReference>
<evidence type="ECO:0000259" key="8">
    <source>
        <dbReference type="SMART" id="SM00829"/>
    </source>
</evidence>
<dbReference type="GO" id="GO:0006062">
    <property type="term" value="P:sorbitol catabolic process"/>
    <property type="evidence" value="ECO:0007669"/>
    <property type="project" value="TreeGrafter"/>
</dbReference>
<sequence length="426" mass="45143">MRVTVVTAIRNSLRAFNKIKPQSAMEWNSGENTAAVLLGRRNIAVQECPMPSLQPDGVLVEVISTGICGTDMHSYLSGGFGGQAITEPIVLGHESAGEVIAVGGMVTSHQVGDRVAIEPGLPCRRCRNCKDGRSNICLDLTYCGMPGSVGSLSRYFALPADMAPKIPASISWDEAGCIQPLAIGVQIGKRGDLRAHQNIAIFGCSPIGLITAAIARAYSASEIIASDNSPERVEFARTYLSPLTGKPIINHVFLSEPLSTSSVGNEERQTTSGPGASAGDNDADKAEVPIGDRKWEWAERLAAGYLREAGIDKESLDRVVETTGVEDCLMLSVALAKQGGTVLAVGLGPHQTAAIPTIALNSKEIDFKGIMHYTPSCFPDAIDLLARGVVDLEPLISVSFPLSQAQDAFEAVASGKYLKVLIKNQE</sequence>
<evidence type="ECO:0000256" key="4">
    <source>
        <dbReference type="ARBA" id="ARBA00022833"/>
    </source>
</evidence>
<dbReference type="GO" id="GO:0008270">
    <property type="term" value="F:zinc ion binding"/>
    <property type="evidence" value="ECO:0007669"/>
    <property type="project" value="InterPro"/>
</dbReference>
<dbReference type="AlphaFoldDB" id="A0AA38H1K1"/>
<evidence type="ECO:0000256" key="7">
    <source>
        <dbReference type="SAM" id="MobiDB-lite"/>
    </source>
</evidence>
<reference evidence="9" key="1">
    <citation type="journal article" date="2022" name="G3 (Bethesda)">
        <title>High quality genome of the basidiomycete yeast Dioszegia hungarica PDD-24b-2 isolated from cloud water.</title>
        <authorList>
            <person name="Jarrige D."/>
            <person name="Haridas S."/>
            <person name="Bleykasten-Grosshans C."/>
            <person name="Joly M."/>
            <person name="Nadalig T."/>
            <person name="Sancelme M."/>
            <person name="Vuilleumier S."/>
            <person name="Grigoriev I.V."/>
            <person name="Amato P."/>
            <person name="Bringel F."/>
        </authorList>
    </citation>
    <scope>NUCLEOTIDE SEQUENCE</scope>
    <source>
        <strain evidence="9">PDD-24b-2</strain>
    </source>
</reference>
<keyword evidence="4 6" id="KW-0862">Zinc</keyword>
<keyword evidence="5" id="KW-0560">Oxidoreductase</keyword>
<dbReference type="CDD" id="cd05285">
    <property type="entry name" value="sorbitol_DH"/>
    <property type="match status" value="1"/>
</dbReference>
<dbReference type="InterPro" id="IPR045306">
    <property type="entry name" value="SDH-like"/>
</dbReference>
<organism evidence="9 10">
    <name type="scientific">Dioszegia hungarica</name>
    <dbReference type="NCBI Taxonomy" id="4972"/>
    <lineage>
        <taxon>Eukaryota</taxon>
        <taxon>Fungi</taxon>
        <taxon>Dikarya</taxon>
        <taxon>Basidiomycota</taxon>
        <taxon>Agaricomycotina</taxon>
        <taxon>Tremellomycetes</taxon>
        <taxon>Tremellales</taxon>
        <taxon>Bulleribasidiaceae</taxon>
        <taxon>Dioszegia</taxon>
    </lineage>
</organism>
<dbReference type="PANTHER" id="PTHR43161">
    <property type="entry name" value="SORBITOL DEHYDROGENASE"/>
    <property type="match status" value="1"/>
</dbReference>
<comment type="cofactor">
    <cofactor evidence="1 6">
        <name>Zn(2+)</name>
        <dbReference type="ChEBI" id="CHEBI:29105"/>
    </cofactor>
</comment>
<dbReference type="Gene3D" id="3.40.50.720">
    <property type="entry name" value="NAD(P)-binding Rossmann-like Domain"/>
    <property type="match status" value="2"/>
</dbReference>
<dbReference type="InterPro" id="IPR011032">
    <property type="entry name" value="GroES-like_sf"/>
</dbReference>
<dbReference type="Proteomes" id="UP001164286">
    <property type="component" value="Unassembled WGS sequence"/>
</dbReference>
<feature type="region of interest" description="Disordered" evidence="7">
    <location>
        <begin position="260"/>
        <end position="286"/>
    </location>
</feature>
<feature type="compositionally biased region" description="Polar residues" evidence="7">
    <location>
        <begin position="260"/>
        <end position="274"/>
    </location>
</feature>
<gene>
    <name evidence="9" type="ORF">MKK02DRAFT_40949</name>
</gene>
<evidence type="ECO:0000256" key="1">
    <source>
        <dbReference type="ARBA" id="ARBA00001947"/>
    </source>
</evidence>
<proteinExistence type="inferred from homology"/>
<dbReference type="InterPro" id="IPR013154">
    <property type="entry name" value="ADH-like_N"/>
</dbReference>
<accession>A0AA38H1K1</accession>
<keyword evidence="10" id="KW-1185">Reference proteome</keyword>
<comment type="caution">
    <text evidence="9">The sequence shown here is derived from an EMBL/GenBank/DDBJ whole genome shotgun (WGS) entry which is preliminary data.</text>
</comment>
<evidence type="ECO:0000256" key="3">
    <source>
        <dbReference type="ARBA" id="ARBA00022723"/>
    </source>
</evidence>
<comment type="similarity">
    <text evidence="2 6">Belongs to the zinc-containing alcohol dehydrogenase family.</text>
</comment>
<dbReference type="RefSeq" id="XP_052942420.1">
    <property type="nucleotide sequence ID" value="XM_053091345.1"/>
</dbReference>
<keyword evidence="3 6" id="KW-0479">Metal-binding</keyword>
<dbReference type="GO" id="GO:0003939">
    <property type="term" value="F:L-iditol 2-dehydrogenase (NAD+) activity"/>
    <property type="evidence" value="ECO:0007669"/>
    <property type="project" value="TreeGrafter"/>
</dbReference>
<protein>
    <submittedName>
        <fullName evidence="9">Xylitol dehydrogenase</fullName>
    </submittedName>
</protein>
<evidence type="ECO:0000313" key="10">
    <source>
        <dbReference type="Proteomes" id="UP001164286"/>
    </source>
</evidence>
<feature type="domain" description="Enoyl reductase (ER)" evidence="8">
    <location>
        <begin position="39"/>
        <end position="422"/>
    </location>
</feature>
<dbReference type="SUPFAM" id="SSF51735">
    <property type="entry name" value="NAD(P)-binding Rossmann-fold domains"/>
    <property type="match status" value="1"/>
</dbReference>
<dbReference type="PANTHER" id="PTHR43161:SF9">
    <property type="entry name" value="SORBITOL DEHYDROGENASE"/>
    <property type="match status" value="1"/>
</dbReference>
<dbReference type="InterPro" id="IPR036291">
    <property type="entry name" value="NAD(P)-bd_dom_sf"/>
</dbReference>
<evidence type="ECO:0000313" key="9">
    <source>
        <dbReference type="EMBL" id="KAI9632643.1"/>
    </source>
</evidence>
<dbReference type="Pfam" id="PF00107">
    <property type="entry name" value="ADH_zinc_N"/>
    <property type="match status" value="1"/>
</dbReference>
<evidence type="ECO:0000256" key="6">
    <source>
        <dbReference type="RuleBase" id="RU361277"/>
    </source>
</evidence>
<name>A0AA38H1K1_9TREE</name>
<evidence type="ECO:0000256" key="2">
    <source>
        <dbReference type="ARBA" id="ARBA00008072"/>
    </source>
</evidence>
<dbReference type="EMBL" id="JAKWFO010000014">
    <property type="protein sequence ID" value="KAI9632643.1"/>
    <property type="molecule type" value="Genomic_DNA"/>
</dbReference>
<evidence type="ECO:0000256" key="5">
    <source>
        <dbReference type="ARBA" id="ARBA00023002"/>
    </source>
</evidence>
<dbReference type="InterPro" id="IPR020843">
    <property type="entry name" value="ER"/>
</dbReference>
<dbReference type="SUPFAM" id="SSF50129">
    <property type="entry name" value="GroES-like"/>
    <property type="match status" value="1"/>
</dbReference>
<dbReference type="PROSITE" id="PS00059">
    <property type="entry name" value="ADH_ZINC"/>
    <property type="match status" value="1"/>
</dbReference>
<dbReference type="InterPro" id="IPR013149">
    <property type="entry name" value="ADH-like_C"/>
</dbReference>